<evidence type="ECO:0000313" key="2">
    <source>
        <dbReference type="Proteomes" id="UP000008177"/>
    </source>
</evidence>
<dbReference type="HOGENOM" id="CLU_3207507_0_0_1"/>
<dbReference type="EMBL" id="FQ790251">
    <property type="protein sequence ID" value="CCD42978.1"/>
    <property type="molecule type" value="Genomic_DNA"/>
</dbReference>
<name>G2XQ90_BOTF4</name>
<reference evidence="2" key="1">
    <citation type="journal article" date="2011" name="PLoS Genet.">
        <title>Genomic analysis of the necrotrophic fungal pathogens Sclerotinia sclerotiorum and Botrytis cinerea.</title>
        <authorList>
            <person name="Amselem J."/>
            <person name="Cuomo C.A."/>
            <person name="van Kan J.A."/>
            <person name="Viaud M."/>
            <person name="Benito E.P."/>
            <person name="Couloux A."/>
            <person name="Coutinho P.M."/>
            <person name="de Vries R.P."/>
            <person name="Dyer P.S."/>
            <person name="Fillinger S."/>
            <person name="Fournier E."/>
            <person name="Gout L."/>
            <person name="Hahn M."/>
            <person name="Kohn L."/>
            <person name="Lapalu N."/>
            <person name="Plummer K.M."/>
            <person name="Pradier J.M."/>
            <person name="Quevillon E."/>
            <person name="Sharon A."/>
            <person name="Simon A."/>
            <person name="ten Have A."/>
            <person name="Tudzynski B."/>
            <person name="Tudzynski P."/>
            <person name="Wincker P."/>
            <person name="Andrew M."/>
            <person name="Anthouard V."/>
            <person name="Beever R.E."/>
            <person name="Beffa R."/>
            <person name="Benoit I."/>
            <person name="Bouzid O."/>
            <person name="Brault B."/>
            <person name="Chen Z."/>
            <person name="Choquer M."/>
            <person name="Collemare J."/>
            <person name="Cotton P."/>
            <person name="Danchin E.G."/>
            <person name="Da Silva C."/>
            <person name="Gautier A."/>
            <person name="Giraud C."/>
            <person name="Giraud T."/>
            <person name="Gonzalez C."/>
            <person name="Grossetete S."/>
            <person name="Guldener U."/>
            <person name="Henrissat B."/>
            <person name="Howlett B.J."/>
            <person name="Kodira C."/>
            <person name="Kretschmer M."/>
            <person name="Lappartient A."/>
            <person name="Leroch M."/>
            <person name="Levis C."/>
            <person name="Mauceli E."/>
            <person name="Neuveglise C."/>
            <person name="Oeser B."/>
            <person name="Pearson M."/>
            <person name="Poulain J."/>
            <person name="Poussereau N."/>
            <person name="Quesneville H."/>
            <person name="Rascle C."/>
            <person name="Schumacher J."/>
            <person name="Segurens B."/>
            <person name="Sexton A."/>
            <person name="Silva E."/>
            <person name="Sirven C."/>
            <person name="Soanes D.M."/>
            <person name="Talbot N.J."/>
            <person name="Templeton M."/>
            <person name="Yandava C."/>
            <person name="Yarden O."/>
            <person name="Zeng Q."/>
            <person name="Rollins J.A."/>
            <person name="Lebrun M.H."/>
            <person name="Dickman M."/>
        </authorList>
    </citation>
    <scope>NUCLEOTIDE SEQUENCE [LARGE SCALE GENOMIC DNA]</scope>
    <source>
        <strain evidence="2">T4</strain>
    </source>
</reference>
<accession>G2XQ90</accession>
<proteinExistence type="predicted"/>
<dbReference type="AlphaFoldDB" id="G2XQ90"/>
<evidence type="ECO:0000313" key="1">
    <source>
        <dbReference type="EMBL" id="CCD42978.1"/>
    </source>
</evidence>
<gene>
    <name evidence="1" type="ORF">BofuT4_uP070540.1</name>
</gene>
<dbReference type="InParanoid" id="G2XQ90"/>
<organism evidence="1 2">
    <name type="scientific">Botryotinia fuckeliana (strain T4)</name>
    <name type="common">Noble rot fungus</name>
    <name type="synonym">Botrytis cinerea</name>
    <dbReference type="NCBI Taxonomy" id="999810"/>
    <lineage>
        <taxon>Eukaryota</taxon>
        <taxon>Fungi</taxon>
        <taxon>Dikarya</taxon>
        <taxon>Ascomycota</taxon>
        <taxon>Pezizomycotina</taxon>
        <taxon>Leotiomycetes</taxon>
        <taxon>Helotiales</taxon>
        <taxon>Sclerotiniaceae</taxon>
        <taxon>Botrytis</taxon>
    </lineage>
</organism>
<protein>
    <submittedName>
        <fullName evidence="1">Uncharacterized protein</fullName>
    </submittedName>
</protein>
<dbReference type="Proteomes" id="UP000008177">
    <property type="component" value="Unplaced contigs"/>
</dbReference>
<sequence>MRSVEWMTRHEPLIPLRYIALPPRYTRARASLYMKDRTTLRYAYG</sequence>